<feature type="region of interest" description="Disordered" evidence="8">
    <location>
        <begin position="178"/>
        <end position="219"/>
    </location>
</feature>
<sequence>MMTNQRAPDDDTMSAPRPMGPRRALPLPPREVNEMVAALGPPPSTQVAHGLVQATPMPSPMPSPGLLPVAPLNVRTRPRVEVPRHPAAADTDSADADDERSVRRKYTAQLAVLDERSPLPEVPSRPKLALRTASGSALPDSDAPAPRPKLGLALPRPSLRLDVVAAPDSDDEADYSYYGFKPSSRRPPQLTIGQFPSDATTMQPSTTTARPQHQPGNDLDDVRRAINELRMPELDERDDEQWSDDVLDVLDRLGEGAGGAVCKVRDTRSGRLMARKTIPTGTVPARQLLRELQFSKLVHPNLIVCYGAYISAPDKERPEGFTPEIHILMELGEGGALDAIARQMKSHHANLRIGEKVIARLAEGVLKGLDYMHTNKVTHRDIKPSNILVTRSGVVKLCDFGVSGELEMSLASTFTGTSWYMAPERITGHPYSIRADVWSTGLTFLELAQNRFPYPPDLGPIELLTYIVNGEVRPSPSPSLADLSPQVPELDDEPGDEHGNGAIHWSDGIKSLRIDAATRPIPREMLQHPWIQESIARKLDMAKWIREVWGWEKPPKAKRSSGL</sequence>
<dbReference type="GO" id="GO:0000196">
    <property type="term" value="P:cell integrity MAPK cascade"/>
    <property type="evidence" value="ECO:0007669"/>
    <property type="project" value="TreeGrafter"/>
</dbReference>
<evidence type="ECO:0000256" key="2">
    <source>
        <dbReference type="ARBA" id="ARBA00022741"/>
    </source>
</evidence>
<dbReference type="InterPro" id="IPR011009">
    <property type="entry name" value="Kinase-like_dom_sf"/>
</dbReference>
<dbReference type="Pfam" id="PF00069">
    <property type="entry name" value="Pkinase"/>
    <property type="match status" value="1"/>
</dbReference>
<evidence type="ECO:0000256" key="1">
    <source>
        <dbReference type="ARBA" id="ARBA00022679"/>
    </source>
</evidence>
<dbReference type="OrthoDB" id="10252354at2759"/>
<dbReference type="Gene3D" id="1.10.510.10">
    <property type="entry name" value="Transferase(Phosphotransferase) domain 1"/>
    <property type="match status" value="1"/>
</dbReference>
<accession>A0A5N5QHA6</accession>
<feature type="region of interest" description="Disordered" evidence="8">
    <location>
        <begin position="114"/>
        <end position="153"/>
    </location>
</feature>
<keyword evidence="2 7" id="KW-0547">Nucleotide-binding</keyword>
<dbReference type="PANTHER" id="PTHR48013:SF6">
    <property type="entry name" value="MAP KINASE KINASE MKK1_SSP32-RELATED"/>
    <property type="match status" value="1"/>
</dbReference>
<dbReference type="GO" id="GO:0060237">
    <property type="term" value="P:regulation of fungal-type cell wall organization"/>
    <property type="evidence" value="ECO:0007669"/>
    <property type="project" value="TreeGrafter"/>
</dbReference>
<gene>
    <name evidence="10" type="ORF">CTheo_5423</name>
</gene>
<proteinExistence type="inferred from homology"/>
<evidence type="ECO:0000256" key="5">
    <source>
        <dbReference type="ARBA" id="ARBA00038035"/>
    </source>
</evidence>
<dbReference type="InterPro" id="IPR017441">
    <property type="entry name" value="Protein_kinase_ATP_BS"/>
</dbReference>
<dbReference type="AlphaFoldDB" id="A0A5N5QHA6"/>
<organism evidence="10 11">
    <name type="scientific">Ceratobasidium theobromae</name>
    <dbReference type="NCBI Taxonomy" id="1582974"/>
    <lineage>
        <taxon>Eukaryota</taxon>
        <taxon>Fungi</taxon>
        <taxon>Dikarya</taxon>
        <taxon>Basidiomycota</taxon>
        <taxon>Agaricomycotina</taxon>
        <taxon>Agaricomycetes</taxon>
        <taxon>Cantharellales</taxon>
        <taxon>Ceratobasidiaceae</taxon>
        <taxon>Ceratobasidium</taxon>
    </lineage>
</organism>
<evidence type="ECO:0000313" key="11">
    <source>
        <dbReference type="Proteomes" id="UP000383932"/>
    </source>
</evidence>
<dbReference type="PROSITE" id="PS50011">
    <property type="entry name" value="PROTEIN_KINASE_DOM"/>
    <property type="match status" value="1"/>
</dbReference>
<dbReference type="InterPro" id="IPR008271">
    <property type="entry name" value="Ser/Thr_kinase_AS"/>
</dbReference>
<name>A0A5N5QHA6_9AGAM</name>
<dbReference type="Gene3D" id="3.30.200.20">
    <property type="entry name" value="Phosphorylase Kinase, domain 1"/>
    <property type="match status" value="1"/>
</dbReference>
<evidence type="ECO:0000256" key="4">
    <source>
        <dbReference type="ARBA" id="ARBA00022840"/>
    </source>
</evidence>
<keyword evidence="1" id="KW-0808">Transferase</keyword>
<dbReference type="PROSITE" id="PS00108">
    <property type="entry name" value="PROTEIN_KINASE_ST"/>
    <property type="match status" value="1"/>
</dbReference>
<dbReference type="GO" id="GO:0004708">
    <property type="term" value="F:MAP kinase kinase activity"/>
    <property type="evidence" value="ECO:0007669"/>
    <property type="project" value="UniProtKB-EC"/>
</dbReference>
<feature type="region of interest" description="Disordered" evidence="8">
    <location>
        <begin position="1"/>
        <end position="102"/>
    </location>
</feature>
<dbReference type="SUPFAM" id="SSF56112">
    <property type="entry name" value="Protein kinase-like (PK-like)"/>
    <property type="match status" value="1"/>
</dbReference>
<dbReference type="SMART" id="SM00220">
    <property type="entry name" value="S_TKc"/>
    <property type="match status" value="1"/>
</dbReference>
<dbReference type="GO" id="GO:0005524">
    <property type="term" value="F:ATP binding"/>
    <property type="evidence" value="ECO:0007669"/>
    <property type="project" value="UniProtKB-UniRule"/>
</dbReference>
<dbReference type="Proteomes" id="UP000383932">
    <property type="component" value="Unassembled WGS sequence"/>
</dbReference>
<reference evidence="10 11" key="1">
    <citation type="journal article" date="2019" name="Fungal Biol. Biotechnol.">
        <title>Draft genome sequence of fastidious pathogen Ceratobasidium theobromae, which causes vascular-streak dieback in Theobroma cacao.</title>
        <authorList>
            <person name="Ali S.S."/>
            <person name="Asman A."/>
            <person name="Shao J."/>
            <person name="Firmansyah A.P."/>
            <person name="Susilo A.W."/>
            <person name="Rosmana A."/>
            <person name="McMahon P."/>
            <person name="Junaid M."/>
            <person name="Guest D."/>
            <person name="Kheng T.Y."/>
            <person name="Meinhardt L.W."/>
            <person name="Bailey B.A."/>
        </authorList>
    </citation>
    <scope>NUCLEOTIDE SEQUENCE [LARGE SCALE GENOMIC DNA]</scope>
    <source>
        <strain evidence="10 11">CT2</strain>
    </source>
</reference>
<dbReference type="PANTHER" id="PTHR48013">
    <property type="entry name" value="DUAL SPECIFICITY MITOGEN-ACTIVATED PROTEIN KINASE KINASE 5-RELATED"/>
    <property type="match status" value="1"/>
</dbReference>
<evidence type="ECO:0000259" key="9">
    <source>
        <dbReference type="PROSITE" id="PS50011"/>
    </source>
</evidence>
<keyword evidence="11" id="KW-1185">Reference proteome</keyword>
<comment type="caution">
    <text evidence="10">The sequence shown here is derived from an EMBL/GenBank/DDBJ whole genome shotgun (WGS) entry which is preliminary data.</text>
</comment>
<dbReference type="InterPro" id="IPR000719">
    <property type="entry name" value="Prot_kinase_dom"/>
</dbReference>
<keyword evidence="4 7" id="KW-0067">ATP-binding</keyword>
<feature type="compositionally biased region" description="Polar residues" evidence="8">
    <location>
        <begin position="191"/>
        <end position="215"/>
    </location>
</feature>
<dbReference type="EMBL" id="SSOP01000121">
    <property type="protein sequence ID" value="KAB5591135.1"/>
    <property type="molecule type" value="Genomic_DNA"/>
</dbReference>
<comment type="similarity">
    <text evidence="5">Belongs to the protein kinase superfamily. STE Ser/Thr protein kinase family. MAP kinase kinase subfamily.</text>
</comment>
<feature type="domain" description="Protein kinase" evidence="9">
    <location>
        <begin position="247"/>
        <end position="531"/>
    </location>
</feature>
<feature type="binding site" evidence="7">
    <location>
        <position position="276"/>
    </location>
    <ligand>
        <name>ATP</name>
        <dbReference type="ChEBI" id="CHEBI:30616"/>
    </ligand>
</feature>
<dbReference type="EC" id="2.7.12.2" evidence="6"/>
<feature type="region of interest" description="Disordered" evidence="8">
    <location>
        <begin position="477"/>
        <end position="502"/>
    </location>
</feature>
<evidence type="ECO:0000256" key="6">
    <source>
        <dbReference type="ARBA" id="ARBA00038999"/>
    </source>
</evidence>
<evidence type="ECO:0000313" key="10">
    <source>
        <dbReference type="EMBL" id="KAB5591135.1"/>
    </source>
</evidence>
<protein>
    <recommendedName>
        <fullName evidence="6">mitogen-activated protein kinase kinase</fullName>
        <ecNumber evidence="6">2.7.12.2</ecNumber>
    </recommendedName>
</protein>
<keyword evidence="3 10" id="KW-0418">Kinase</keyword>
<evidence type="ECO:0000256" key="7">
    <source>
        <dbReference type="PROSITE-ProRule" id="PRU10141"/>
    </source>
</evidence>
<dbReference type="PROSITE" id="PS00107">
    <property type="entry name" value="PROTEIN_KINASE_ATP"/>
    <property type="match status" value="1"/>
</dbReference>
<evidence type="ECO:0000256" key="3">
    <source>
        <dbReference type="ARBA" id="ARBA00022777"/>
    </source>
</evidence>
<evidence type="ECO:0000256" key="8">
    <source>
        <dbReference type="SAM" id="MobiDB-lite"/>
    </source>
</evidence>